<feature type="transmembrane region" description="Helical" evidence="7">
    <location>
        <begin position="140"/>
        <end position="159"/>
    </location>
</feature>
<feature type="transmembrane region" description="Helical" evidence="7">
    <location>
        <begin position="231"/>
        <end position="249"/>
    </location>
</feature>
<comment type="caution">
    <text evidence="10">The sequence shown here is derived from an EMBL/GenBank/DDBJ whole genome shotgun (WGS) entry which is preliminary data.</text>
</comment>
<organism evidence="10 11">
    <name type="scientific">Brachypodius melanocephalos</name>
    <name type="common">black-headed bulbul</name>
    <dbReference type="NCBI Taxonomy" id="3235156"/>
    <lineage>
        <taxon>Eukaryota</taxon>
        <taxon>Metazoa</taxon>
        <taxon>Chordata</taxon>
        <taxon>Craniata</taxon>
        <taxon>Vertebrata</taxon>
        <taxon>Euteleostomi</taxon>
        <taxon>Archelosauria</taxon>
        <taxon>Archosauria</taxon>
        <taxon>Dinosauria</taxon>
        <taxon>Saurischia</taxon>
        <taxon>Theropoda</taxon>
        <taxon>Coelurosauria</taxon>
        <taxon>Aves</taxon>
        <taxon>Neognathae</taxon>
        <taxon>Neoaves</taxon>
        <taxon>Telluraves</taxon>
        <taxon>Australaves</taxon>
        <taxon>Passeriformes</taxon>
        <taxon>Sylvioidea</taxon>
        <taxon>Pycnonotidae</taxon>
        <taxon>Brachypodius</taxon>
    </lineage>
</organism>
<comment type="function">
    <text evidence="7">Involved in the maturation of specific proteins in the endoplasmic reticulum.</text>
</comment>
<name>A0A7K7MRD2_9PASS</name>
<evidence type="ECO:0000256" key="4">
    <source>
        <dbReference type="ARBA" id="ARBA00022824"/>
    </source>
</evidence>
<comment type="similarity">
    <text evidence="2 7">Belongs to the lipase maturation factor family.</text>
</comment>
<evidence type="ECO:0000256" key="6">
    <source>
        <dbReference type="ARBA" id="ARBA00023136"/>
    </source>
</evidence>
<evidence type="ECO:0000256" key="5">
    <source>
        <dbReference type="ARBA" id="ARBA00022989"/>
    </source>
</evidence>
<feature type="domain" description="Lipase maturation factor 1/2 C-terminal" evidence="9">
    <location>
        <begin position="390"/>
        <end position="462"/>
    </location>
</feature>
<dbReference type="EMBL" id="VZSR01003816">
    <property type="protein sequence ID" value="NWZ45455.1"/>
    <property type="molecule type" value="Genomic_DNA"/>
</dbReference>
<dbReference type="AlphaFoldDB" id="A0A7K7MRD2"/>
<feature type="non-terminal residue" evidence="10">
    <location>
        <position position="484"/>
    </location>
</feature>
<reference evidence="10 11" key="1">
    <citation type="submission" date="2019-09" db="EMBL/GenBank/DDBJ databases">
        <title>Bird 10,000 Genomes (B10K) Project - Family phase.</title>
        <authorList>
            <person name="Zhang G."/>
        </authorList>
    </citation>
    <scope>NUCLEOTIDE SEQUENCE [LARGE SCALE GENOMIC DNA]</scope>
    <source>
        <strain evidence="10">OUT-0037</strain>
        <tissue evidence="10">Liver</tissue>
    </source>
</reference>
<dbReference type="InterPro" id="IPR057434">
    <property type="entry name" value="LMF1/2_N"/>
</dbReference>
<evidence type="ECO:0000256" key="3">
    <source>
        <dbReference type="ARBA" id="ARBA00022692"/>
    </source>
</evidence>
<keyword evidence="4 7" id="KW-0256">Endoplasmic reticulum</keyword>
<gene>
    <name evidence="10" type="primary">Lmf1</name>
    <name evidence="10" type="ORF">BRAATR_R03196</name>
</gene>
<evidence type="ECO:0000256" key="2">
    <source>
        <dbReference type="ARBA" id="ARBA00005512"/>
    </source>
</evidence>
<dbReference type="GO" id="GO:0051604">
    <property type="term" value="P:protein maturation"/>
    <property type="evidence" value="ECO:0007669"/>
    <property type="project" value="InterPro"/>
</dbReference>
<keyword evidence="5 7" id="KW-1133">Transmembrane helix</keyword>
<dbReference type="Proteomes" id="UP000540762">
    <property type="component" value="Unassembled WGS sequence"/>
</dbReference>
<feature type="non-terminal residue" evidence="10">
    <location>
        <position position="1"/>
    </location>
</feature>
<dbReference type="PANTHER" id="PTHR14463:SF10">
    <property type="entry name" value="LIPASE MATURATION FACTOR 1"/>
    <property type="match status" value="1"/>
</dbReference>
<dbReference type="GO" id="GO:0005789">
    <property type="term" value="C:endoplasmic reticulum membrane"/>
    <property type="evidence" value="ECO:0007669"/>
    <property type="project" value="UniProtKB-SubCell"/>
</dbReference>
<evidence type="ECO:0000259" key="8">
    <source>
        <dbReference type="Pfam" id="PF06762"/>
    </source>
</evidence>
<feature type="transmembrane region" description="Helical" evidence="7">
    <location>
        <begin position="203"/>
        <end position="219"/>
    </location>
</feature>
<keyword evidence="3 7" id="KW-0812">Transmembrane</keyword>
<feature type="transmembrane region" description="Helical" evidence="7">
    <location>
        <begin position="59"/>
        <end position="77"/>
    </location>
</feature>
<evidence type="ECO:0000313" key="11">
    <source>
        <dbReference type="Proteomes" id="UP000540762"/>
    </source>
</evidence>
<evidence type="ECO:0000256" key="1">
    <source>
        <dbReference type="ARBA" id="ARBA00004477"/>
    </source>
</evidence>
<sequence length="484" mass="55311">VAFLVAFQQNKQLIGDKGLLPCKLYLQDIQRYFKGRLGLDALSYAPTLIWFLDWDAMDSALDCLALAGLAVAAFVLLTGCANMLLMFLLWLLYLSLVNVGQIWWVLRWESQLLETGFLGIFLCPLWSLSRLPQGSPPSRIVIWSFRWLIFRIMLGAGLIKIRGDRCWRELTCMDYHYETQPVPSPISYFMHRSPWWFHRFETLVNHFIELVVPFFLLLGRSMSVLHGLLQILFQVLLIISGNLSFLNWLTMVPSIACFDDASLGFLFSSRLRERVARLQLPGARGQSLSLGELFPEREKLGFLCAWLQSSQLRSKALQLCGWRVPGCHDVGLVLVPEGLWGHCHGDTAMRTLPWGHCHGDTAIGTLPWGHCHGDTAIGTLPWGHCHGDITYEQNEWIIHLAGKLLAQEEETLSLLATNPFAGRDPPRWIRGEHFKYKFSQPGGKHAGDGKWWIRKRIGPYFPPVNLQGLRKFFEDRNWPHPVQP</sequence>
<evidence type="ECO:0000259" key="9">
    <source>
        <dbReference type="Pfam" id="PF25179"/>
    </source>
</evidence>
<keyword evidence="6 7" id="KW-0472">Membrane</keyword>
<dbReference type="InterPro" id="IPR009613">
    <property type="entry name" value="LMF"/>
</dbReference>
<evidence type="ECO:0000313" key="10">
    <source>
        <dbReference type="EMBL" id="NWZ45455.1"/>
    </source>
</evidence>
<feature type="transmembrane region" description="Helical" evidence="7">
    <location>
        <begin position="84"/>
        <end position="106"/>
    </location>
</feature>
<evidence type="ECO:0000256" key="7">
    <source>
        <dbReference type="RuleBase" id="RU361229"/>
    </source>
</evidence>
<dbReference type="Pfam" id="PF06762">
    <property type="entry name" value="LMF1"/>
    <property type="match status" value="1"/>
</dbReference>
<dbReference type="PANTHER" id="PTHR14463">
    <property type="entry name" value="LIPASE MATURATION FACTOR"/>
    <property type="match status" value="1"/>
</dbReference>
<dbReference type="InterPro" id="IPR057433">
    <property type="entry name" value="LMF1/2_C"/>
</dbReference>
<comment type="subcellular location">
    <subcellularLocation>
        <location evidence="1 7">Endoplasmic reticulum membrane</location>
        <topology evidence="1 7">Multi-pass membrane protein</topology>
    </subcellularLocation>
</comment>
<proteinExistence type="inferred from homology"/>
<dbReference type="Pfam" id="PF25179">
    <property type="entry name" value="LMF1_C"/>
    <property type="match status" value="1"/>
</dbReference>
<accession>A0A7K7MRD2</accession>
<protein>
    <recommendedName>
        <fullName evidence="7">Lipase maturation factor</fullName>
    </recommendedName>
</protein>
<feature type="domain" description="Lipase maturation factor 1/2 N-terminal" evidence="8">
    <location>
        <begin position="107"/>
        <end position="263"/>
    </location>
</feature>
<keyword evidence="11" id="KW-1185">Reference proteome</keyword>